<proteinExistence type="predicted"/>
<sequence length="130" mass="14017">MRRNNIDGWNLPIQLPRNTLGLLIKPPTHNIRCIPQTTLTPLTHITSRRPLPPDAPSLHTPPISRPLPPHAPSLHTPPISRPLPHLTPGRPHVLPGVNLITGPSEKATPPLPSKGVSLQPGFETGGGWLA</sequence>
<dbReference type="AlphaFoldDB" id="A0AAE1BYP4"/>
<comment type="caution">
    <text evidence="2">The sequence shown here is derived from an EMBL/GenBank/DDBJ whole genome shotgun (WGS) entry which is preliminary data.</text>
</comment>
<evidence type="ECO:0000313" key="3">
    <source>
        <dbReference type="Proteomes" id="UP001286313"/>
    </source>
</evidence>
<feature type="region of interest" description="Disordered" evidence="1">
    <location>
        <begin position="44"/>
        <end position="130"/>
    </location>
</feature>
<dbReference type="EMBL" id="JAWQEG010005628">
    <property type="protein sequence ID" value="KAK3857350.1"/>
    <property type="molecule type" value="Genomic_DNA"/>
</dbReference>
<gene>
    <name evidence="2" type="ORF">Pcinc_036396</name>
</gene>
<evidence type="ECO:0000256" key="1">
    <source>
        <dbReference type="SAM" id="MobiDB-lite"/>
    </source>
</evidence>
<reference evidence="2" key="1">
    <citation type="submission" date="2023-10" db="EMBL/GenBank/DDBJ databases">
        <title>Genome assemblies of two species of porcelain crab, Petrolisthes cinctipes and Petrolisthes manimaculis (Anomura: Porcellanidae).</title>
        <authorList>
            <person name="Angst P."/>
        </authorList>
    </citation>
    <scope>NUCLEOTIDE SEQUENCE</scope>
    <source>
        <strain evidence="2">PB745_01</strain>
        <tissue evidence="2">Gill</tissue>
    </source>
</reference>
<keyword evidence="3" id="KW-1185">Reference proteome</keyword>
<name>A0AAE1BYP4_PETCI</name>
<accession>A0AAE1BYP4</accession>
<organism evidence="2 3">
    <name type="scientific">Petrolisthes cinctipes</name>
    <name type="common">Flat porcelain crab</name>
    <dbReference type="NCBI Taxonomy" id="88211"/>
    <lineage>
        <taxon>Eukaryota</taxon>
        <taxon>Metazoa</taxon>
        <taxon>Ecdysozoa</taxon>
        <taxon>Arthropoda</taxon>
        <taxon>Crustacea</taxon>
        <taxon>Multicrustacea</taxon>
        <taxon>Malacostraca</taxon>
        <taxon>Eumalacostraca</taxon>
        <taxon>Eucarida</taxon>
        <taxon>Decapoda</taxon>
        <taxon>Pleocyemata</taxon>
        <taxon>Anomura</taxon>
        <taxon>Galatheoidea</taxon>
        <taxon>Porcellanidae</taxon>
        <taxon>Petrolisthes</taxon>
    </lineage>
</organism>
<protein>
    <submittedName>
        <fullName evidence="2">Uncharacterized protein</fullName>
    </submittedName>
</protein>
<dbReference type="Proteomes" id="UP001286313">
    <property type="component" value="Unassembled WGS sequence"/>
</dbReference>
<evidence type="ECO:0000313" key="2">
    <source>
        <dbReference type="EMBL" id="KAK3857350.1"/>
    </source>
</evidence>